<dbReference type="CDD" id="cd01948">
    <property type="entry name" value="EAL"/>
    <property type="match status" value="1"/>
</dbReference>
<dbReference type="InterPro" id="IPR035965">
    <property type="entry name" value="PAS-like_dom_sf"/>
</dbReference>
<evidence type="ECO:0000259" key="5">
    <source>
        <dbReference type="PROSITE" id="PS50883"/>
    </source>
</evidence>
<dbReference type="SMART" id="SM00304">
    <property type="entry name" value="HAMP"/>
    <property type="match status" value="1"/>
</dbReference>
<dbReference type="InterPro" id="IPR052155">
    <property type="entry name" value="Biofilm_reg_signaling"/>
</dbReference>
<dbReference type="EMBL" id="CP001157">
    <property type="protein sequence ID" value="ACO77036.1"/>
    <property type="molecule type" value="Genomic_DNA"/>
</dbReference>
<comment type="subcellular location">
    <subcellularLocation>
        <location evidence="2">Cell inner membrane</location>
    </subcellularLocation>
</comment>
<dbReference type="Gene3D" id="3.20.20.450">
    <property type="entry name" value="EAL domain"/>
    <property type="match status" value="1"/>
</dbReference>
<reference evidence="8 9" key="1">
    <citation type="journal article" date="2009" name="J. Bacteriol.">
        <title>Genome sequence of Azotobacter vinelandii, an obligate aerobe specialized to support diverse anaerobic metabolic processes.</title>
        <authorList>
            <person name="Setubal J.C."/>
            <person name="dos Santos P."/>
            <person name="Goldman B.S."/>
            <person name="Ertesvag H."/>
            <person name="Espin G."/>
            <person name="Rubio L.M."/>
            <person name="Valla S."/>
            <person name="Almeida N.F."/>
            <person name="Balasubramanian D."/>
            <person name="Cromes L."/>
            <person name="Curatti L."/>
            <person name="Du Z."/>
            <person name="Godsy E."/>
            <person name="Goodner B."/>
            <person name="Hellner-Burris K."/>
            <person name="Hernandez J.A."/>
            <person name="Houmiel K."/>
            <person name="Imperial J."/>
            <person name="Kennedy C."/>
            <person name="Larson T.J."/>
            <person name="Latreille P."/>
            <person name="Ligon L.S."/>
            <person name="Lu J."/>
            <person name="Maerk M."/>
            <person name="Miller N.M."/>
            <person name="Norton S."/>
            <person name="O'Carroll I.P."/>
            <person name="Paulsen I."/>
            <person name="Raulfs E.C."/>
            <person name="Roemer R."/>
            <person name="Rosser J."/>
            <person name="Segura D."/>
            <person name="Slater S."/>
            <person name="Stricklin S.L."/>
            <person name="Studholme D.J."/>
            <person name="Sun J."/>
            <person name="Viana C.J."/>
            <person name="Wallin E."/>
            <person name="Wang B."/>
            <person name="Wheeler C."/>
            <person name="Zhu H."/>
            <person name="Dean D.R."/>
            <person name="Dixon R."/>
            <person name="Wood D."/>
        </authorList>
    </citation>
    <scope>NUCLEOTIDE SEQUENCE [LARGE SCALE GENOMIC DNA]</scope>
    <source>
        <strain evidence="9">DJ / ATCC BAA-1303</strain>
    </source>
</reference>
<dbReference type="PROSITE" id="PS50883">
    <property type="entry name" value="EAL"/>
    <property type="match status" value="1"/>
</dbReference>
<dbReference type="InterPro" id="IPR003660">
    <property type="entry name" value="HAMP_dom"/>
</dbReference>
<evidence type="ECO:0000313" key="8">
    <source>
        <dbReference type="EMBL" id="ACO77036.1"/>
    </source>
</evidence>
<dbReference type="SMART" id="SM00052">
    <property type="entry name" value="EAL"/>
    <property type="match status" value="1"/>
</dbReference>
<dbReference type="GO" id="GO:0005886">
    <property type="term" value="C:plasma membrane"/>
    <property type="evidence" value="ECO:0007669"/>
    <property type="project" value="UniProtKB-SubCell"/>
</dbReference>
<accession>C1DLT8</accession>
<dbReference type="InterPro" id="IPR029787">
    <property type="entry name" value="Nucleotide_cyclase"/>
</dbReference>
<evidence type="ECO:0000256" key="3">
    <source>
        <dbReference type="SAM" id="Phobius"/>
    </source>
</evidence>
<evidence type="ECO:0000313" key="9">
    <source>
        <dbReference type="Proteomes" id="UP000002424"/>
    </source>
</evidence>
<dbReference type="PANTHER" id="PTHR44757:SF2">
    <property type="entry name" value="BIOFILM ARCHITECTURE MAINTENANCE PROTEIN MBAA"/>
    <property type="match status" value="1"/>
</dbReference>
<dbReference type="STRING" id="322710.Avin_07910"/>
<dbReference type="eggNOG" id="COG5001">
    <property type="taxonomic scope" value="Bacteria"/>
</dbReference>
<feature type="domain" description="PAS" evidence="4">
    <location>
        <begin position="256"/>
        <end position="301"/>
    </location>
</feature>
<dbReference type="InterPro" id="IPR000014">
    <property type="entry name" value="PAS"/>
</dbReference>
<dbReference type="CDD" id="cd00130">
    <property type="entry name" value="PAS"/>
    <property type="match status" value="1"/>
</dbReference>
<evidence type="ECO:0000256" key="1">
    <source>
        <dbReference type="ARBA" id="ARBA00001946"/>
    </source>
</evidence>
<protein>
    <submittedName>
        <fullName evidence="8">Intracellular signalling protein with diguanylate cyclase and phosphodiesterase activities</fullName>
    </submittedName>
</protein>
<dbReference type="AlphaFoldDB" id="C1DLT8"/>
<dbReference type="SUPFAM" id="SSF55073">
    <property type="entry name" value="Nucleotide cyclase"/>
    <property type="match status" value="1"/>
</dbReference>
<keyword evidence="9" id="KW-1185">Reference proteome</keyword>
<dbReference type="Pfam" id="PF00563">
    <property type="entry name" value="EAL"/>
    <property type="match status" value="1"/>
</dbReference>
<dbReference type="NCBIfam" id="TIGR00254">
    <property type="entry name" value="GGDEF"/>
    <property type="match status" value="1"/>
</dbReference>
<dbReference type="CDD" id="cd06225">
    <property type="entry name" value="HAMP"/>
    <property type="match status" value="1"/>
</dbReference>
<dbReference type="Gene3D" id="3.30.70.270">
    <property type="match status" value="1"/>
</dbReference>
<keyword evidence="3" id="KW-1133">Transmembrane helix</keyword>
<dbReference type="NCBIfam" id="TIGR00229">
    <property type="entry name" value="sensory_box"/>
    <property type="match status" value="1"/>
</dbReference>
<dbReference type="PANTHER" id="PTHR44757">
    <property type="entry name" value="DIGUANYLATE CYCLASE DGCP"/>
    <property type="match status" value="1"/>
</dbReference>
<organism evidence="8 9">
    <name type="scientific">Azotobacter vinelandii (strain DJ / ATCC BAA-1303)</name>
    <dbReference type="NCBI Taxonomy" id="322710"/>
    <lineage>
        <taxon>Bacteria</taxon>
        <taxon>Pseudomonadati</taxon>
        <taxon>Pseudomonadota</taxon>
        <taxon>Gammaproteobacteria</taxon>
        <taxon>Pseudomonadales</taxon>
        <taxon>Pseudomonadaceae</taxon>
        <taxon>Azotobacter</taxon>
    </lineage>
</organism>
<feature type="transmembrane region" description="Helical" evidence="3">
    <location>
        <begin position="14"/>
        <end position="34"/>
    </location>
</feature>
<dbReference type="InterPro" id="IPR043128">
    <property type="entry name" value="Rev_trsase/Diguanyl_cyclase"/>
</dbReference>
<dbReference type="FunFam" id="3.30.70.270:FF:000001">
    <property type="entry name" value="Diguanylate cyclase domain protein"/>
    <property type="match status" value="1"/>
</dbReference>
<dbReference type="GO" id="GO:0003824">
    <property type="term" value="F:catalytic activity"/>
    <property type="evidence" value="ECO:0007669"/>
    <property type="project" value="UniProtKB-ARBA"/>
</dbReference>
<dbReference type="InterPro" id="IPR013767">
    <property type="entry name" value="PAS_fold"/>
</dbReference>
<dbReference type="EnsemblBacteria" id="ACO77036">
    <property type="protein sequence ID" value="ACO77036"/>
    <property type="gene ID" value="Avin_07910"/>
</dbReference>
<dbReference type="SUPFAM" id="SSF158472">
    <property type="entry name" value="HAMP domain-like"/>
    <property type="match status" value="1"/>
</dbReference>
<dbReference type="Pfam" id="PF00672">
    <property type="entry name" value="HAMP"/>
    <property type="match status" value="1"/>
</dbReference>
<feature type="domain" description="HAMP" evidence="6">
    <location>
        <begin position="197"/>
        <end position="251"/>
    </location>
</feature>
<proteinExistence type="predicted"/>
<dbReference type="CDD" id="cd01949">
    <property type="entry name" value="GGDEF"/>
    <property type="match status" value="1"/>
</dbReference>
<dbReference type="Gene3D" id="3.30.450.20">
    <property type="entry name" value="PAS domain"/>
    <property type="match status" value="1"/>
</dbReference>
<gene>
    <name evidence="8" type="ordered locus">Avin_07910</name>
</gene>
<dbReference type="InterPro" id="IPR035919">
    <property type="entry name" value="EAL_sf"/>
</dbReference>
<dbReference type="SMART" id="SM00267">
    <property type="entry name" value="GGDEF"/>
    <property type="match status" value="1"/>
</dbReference>
<name>C1DLT8_AZOVD</name>
<dbReference type="OrthoDB" id="9804951at2"/>
<dbReference type="RefSeq" id="WP_012699461.1">
    <property type="nucleotide sequence ID" value="NC_012560.1"/>
</dbReference>
<dbReference type="SUPFAM" id="SSF141868">
    <property type="entry name" value="EAL domain-like"/>
    <property type="match status" value="1"/>
</dbReference>
<dbReference type="SUPFAM" id="SSF55785">
    <property type="entry name" value="PYP-like sensor domain (PAS domain)"/>
    <property type="match status" value="1"/>
</dbReference>
<dbReference type="KEGG" id="avn:Avin_07910"/>
<dbReference type="GO" id="GO:0006355">
    <property type="term" value="P:regulation of DNA-templated transcription"/>
    <property type="evidence" value="ECO:0007669"/>
    <property type="project" value="InterPro"/>
</dbReference>
<sequence>MLSRLARLSLRKSLPLLLGLFAVVFTLLLTTLYLPRAIDRELHAWRSHTDQLLALLQNTLSDHLRHGRLAELETALSEFAGLQGIRWAMVTDPQLQVLATTRLGLVPRHLGVAAEQLKALMASGRPAWLEHAGRRYLAILPLDRKLQGNTGNGETLLVDLDFNPLLDRTRFEAWLYLGQTLVLLLLLGLLLNRLYHRLITRRLARIDRAARRFAADHDQRPRPATVEGHDEIGQLAGTFNRMMSQLHERQQALQNSERLMRELFDSSPVGMLVVSCGLCIEQANPAAAVLFGCAPADLPGKRPRDRLLKGESLRRLLRTPANTPVELTGLCQGRELPLEVTWTPFVRDGSRHYLLLLRDISERLQAEQRLRFLAHFDPLTHHLANRHYLVQRLEQLLATRTPLSLLFLDIDHFKRINDTLGHEVGDHLLVEIARRLTRLVPDQVLVARSGGDEFLLLLARRAAEQARELAETLLRDFKTPLQVGQYECFLTPSIGIANCDGQGDATDLLKQADLALYAAKDAGRNRLAVYSHPLGEAAEHRLQLEHELRRALDLREFTLHYQAQVDDQGRPQVMEALLRWHSPTRGLVLPGEFIPVLEESGMIIEATRWVFREACRQARRWAGQGHALRIAVNLSPLDFRQADLAGSLLAILEEERPPTGSLELEITETALLDAGDDVQQTLARLKAAGMPLLLDDFGTGHASLAYLQQFPFDGIKIDRQFVAGLPESEHSVALVRGILTMARHLGLHVVAEGVSNERQAAFLRLNGCPSLQGYHYCRPQPAEDLERIWIRESSSSLQPWGH</sequence>
<feature type="transmembrane region" description="Helical" evidence="3">
    <location>
        <begin position="173"/>
        <end position="195"/>
    </location>
</feature>
<comment type="cofactor">
    <cofactor evidence="1">
        <name>Mg(2+)</name>
        <dbReference type="ChEBI" id="CHEBI:18420"/>
    </cofactor>
</comment>
<dbReference type="GO" id="GO:0007165">
    <property type="term" value="P:signal transduction"/>
    <property type="evidence" value="ECO:0007669"/>
    <property type="project" value="InterPro"/>
</dbReference>
<keyword evidence="3" id="KW-0812">Transmembrane</keyword>
<dbReference type="SMART" id="SM00091">
    <property type="entry name" value="PAS"/>
    <property type="match status" value="1"/>
</dbReference>
<dbReference type="Pfam" id="PF00990">
    <property type="entry name" value="GGDEF"/>
    <property type="match status" value="1"/>
</dbReference>
<dbReference type="InterPro" id="IPR000160">
    <property type="entry name" value="GGDEF_dom"/>
</dbReference>
<dbReference type="InterPro" id="IPR001633">
    <property type="entry name" value="EAL_dom"/>
</dbReference>
<dbReference type="Gene3D" id="6.10.340.10">
    <property type="match status" value="1"/>
</dbReference>
<evidence type="ECO:0000256" key="2">
    <source>
        <dbReference type="ARBA" id="ARBA00004533"/>
    </source>
</evidence>
<dbReference type="PROSITE" id="PS50112">
    <property type="entry name" value="PAS"/>
    <property type="match status" value="1"/>
</dbReference>
<feature type="domain" description="EAL" evidence="5">
    <location>
        <begin position="541"/>
        <end position="793"/>
    </location>
</feature>
<evidence type="ECO:0000259" key="7">
    <source>
        <dbReference type="PROSITE" id="PS50887"/>
    </source>
</evidence>
<dbReference type="HOGENOM" id="CLU_000445_70_46_6"/>
<dbReference type="eggNOG" id="COG2770">
    <property type="taxonomic scope" value="Bacteria"/>
</dbReference>
<dbReference type="GeneID" id="88184184"/>
<dbReference type="Proteomes" id="UP000002424">
    <property type="component" value="Chromosome"/>
</dbReference>
<evidence type="ECO:0000259" key="4">
    <source>
        <dbReference type="PROSITE" id="PS50112"/>
    </source>
</evidence>
<dbReference type="PROSITE" id="PS50885">
    <property type="entry name" value="HAMP"/>
    <property type="match status" value="1"/>
</dbReference>
<dbReference type="Pfam" id="PF00989">
    <property type="entry name" value="PAS"/>
    <property type="match status" value="1"/>
</dbReference>
<dbReference type="PROSITE" id="PS50887">
    <property type="entry name" value="GGDEF"/>
    <property type="match status" value="1"/>
</dbReference>
<feature type="domain" description="GGDEF" evidence="7">
    <location>
        <begin position="401"/>
        <end position="532"/>
    </location>
</feature>
<evidence type="ECO:0000259" key="6">
    <source>
        <dbReference type="PROSITE" id="PS50885"/>
    </source>
</evidence>
<keyword evidence="3" id="KW-0472">Membrane</keyword>